<protein>
    <recommendedName>
        <fullName evidence="1">Cyanophage baseplate Pam3 plug gp18 domain-containing protein</fullName>
    </recommendedName>
</protein>
<dbReference type="STRING" id="320497.A0U93_09760"/>
<organism evidence="2 3">
    <name type="scientific">Neoasaia chiangmaiensis</name>
    <dbReference type="NCBI Taxonomy" id="320497"/>
    <lineage>
        <taxon>Bacteria</taxon>
        <taxon>Pseudomonadati</taxon>
        <taxon>Pseudomonadota</taxon>
        <taxon>Alphaproteobacteria</taxon>
        <taxon>Acetobacterales</taxon>
        <taxon>Acetobacteraceae</taxon>
        <taxon>Neoasaia</taxon>
    </lineage>
</organism>
<evidence type="ECO:0000313" key="2">
    <source>
        <dbReference type="EMBL" id="AQS88178.1"/>
    </source>
</evidence>
<dbReference type="OrthoDB" id="5465444at2"/>
<reference evidence="2 3" key="1">
    <citation type="submission" date="2016-03" db="EMBL/GenBank/DDBJ databases">
        <title>Acetic acid bacteria sequencing.</title>
        <authorList>
            <person name="Brandt J."/>
            <person name="Jakob F."/>
            <person name="Vogel R.F."/>
        </authorList>
    </citation>
    <scope>NUCLEOTIDE SEQUENCE [LARGE SCALE GENOMIC DNA]</scope>
    <source>
        <strain evidence="2 3">NBRC 101099</strain>
    </source>
</reference>
<sequence>MATTFYEVPLSGAPQTFSASINGTTYNLRFTYQNVDQGGWVLDIADASGNAIVQGIPLVTGADLLAQYGYLGLGAGLFVTTDGDPDAVPTFDNLGTTSHLYVAITT</sequence>
<evidence type="ECO:0000259" key="1">
    <source>
        <dbReference type="Pfam" id="PF22479"/>
    </source>
</evidence>
<keyword evidence="3" id="KW-1185">Reference proteome</keyword>
<gene>
    <name evidence="2" type="ORF">A0U93_09760</name>
</gene>
<dbReference type="RefSeq" id="WP_077807193.1">
    <property type="nucleotide sequence ID" value="NZ_BJXS01000003.1"/>
</dbReference>
<dbReference type="KEGG" id="nch:A0U93_09760"/>
<dbReference type="InterPro" id="IPR054252">
    <property type="entry name" value="Pam3_gp18"/>
</dbReference>
<proteinExistence type="predicted"/>
<feature type="domain" description="Cyanophage baseplate Pam3 plug gp18" evidence="1">
    <location>
        <begin position="6"/>
        <end position="102"/>
    </location>
</feature>
<dbReference type="Proteomes" id="UP000188604">
    <property type="component" value="Chromosome"/>
</dbReference>
<accession>A0A1U9KQS8</accession>
<dbReference type="AlphaFoldDB" id="A0A1U9KQS8"/>
<name>A0A1U9KQS8_9PROT</name>
<dbReference type="Pfam" id="PF22479">
    <property type="entry name" value="Pam3_gp18"/>
    <property type="match status" value="1"/>
</dbReference>
<evidence type="ECO:0000313" key="3">
    <source>
        <dbReference type="Proteomes" id="UP000188604"/>
    </source>
</evidence>
<dbReference type="EMBL" id="CP014691">
    <property type="protein sequence ID" value="AQS88178.1"/>
    <property type="molecule type" value="Genomic_DNA"/>
</dbReference>